<gene>
    <name evidence="9" type="ORF">PsYK624_042010</name>
</gene>
<feature type="transmembrane region" description="Helical" evidence="7">
    <location>
        <begin position="344"/>
        <end position="362"/>
    </location>
</feature>
<evidence type="ECO:0000313" key="9">
    <source>
        <dbReference type="EMBL" id="GJE88118.1"/>
    </source>
</evidence>
<evidence type="ECO:0000256" key="7">
    <source>
        <dbReference type="SAM" id="Phobius"/>
    </source>
</evidence>
<feature type="region of interest" description="Disordered" evidence="6">
    <location>
        <begin position="531"/>
        <end position="647"/>
    </location>
</feature>
<feature type="transmembrane region" description="Helical" evidence="7">
    <location>
        <begin position="194"/>
        <end position="216"/>
    </location>
</feature>
<dbReference type="OrthoDB" id="3437016at2759"/>
<dbReference type="Gene3D" id="1.20.1250.20">
    <property type="entry name" value="MFS general substrate transporter like domains"/>
    <property type="match status" value="1"/>
</dbReference>
<reference evidence="9 10" key="1">
    <citation type="submission" date="2021-08" db="EMBL/GenBank/DDBJ databases">
        <title>Draft Genome Sequence of Phanerochaete sordida strain YK-624.</title>
        <authorList>
            <person name="Mori T."/>
            <person name="Dohra H."/>
            <person name="Suzuki T."/>
            <person name="Kawagishi H."/>
            <person name="Hirai H."/>
        </authorList>
    </citation>
    <scope>NUCLEOTIDE SEQUENCE [LARGE SCALE GENOMIC DNA]</scope>
    <source>
        <strain evidence="9 10">YK-624</strain>
    </source>
</reference>
<keyword evidence="10" id="KW-1185">Reference proteome</keyword>
<feature type="region of interest" description="Disordered" evidence="6">
    <location>
        <begin position="1"/>
        <end position="28"/>
    </location>
</feature>
<feature type="transmembrane region" description="Helical" evidence="7">
    <location>
        <begin position="236"/>
        <end position="254"/>
    </location>
</feature>
<feature type="transmembrane region" description="Helical" evidence="7">
    <location>
        <begin position="266"/>
        <end position="285"/>
    </location>
</feature>
<proteinExistence type="predicted"/>
<evidence type="ECO:0000256" key="4">
    <source>
        <dbReference type="ARBA" id="ARBA00022989"/>
    </source>
</evidence>
<feature type="transmembrane region" description="Helical" evidence="7">
    <location>
        <begin position="397"/>
        <end position="423"/>
    </location>
</feature>
<evidence type="ECO:0000259" key="8">
    <source>
        <dbReference type="PROSITE" id="PS50850"/>
    </source>
</evidence>
<feature type="compositionally biased region" description="Acidic residues" evidence="6">
    <location>
        <begin position="1"/>
        <end position="10"/>
    </location>
</feature>
<feature type="transmembrane region" description="Helical" evidence="7">
    <location>
        <begin position="41"/>
        <end position="65"/>
    </location>
</feature>
<dbReference type="GO" id="GO:0000329">
    <property type="term" value="C:fungal-type vacuole membrane"/>
    <property type="evidence" value="ECO:0007669"/>
    <property type="project" value="TreeGrafter"/>
</dbReference>
<keyword evidence="4 7" id="KW-1133">Transmembrane helix</keyword>
<evidence type="ECO:0000256" key="6">
    <source>
        <dbReference type="SAM" id="MobiDB-lite"/>
    </source>
</evidence>
<keyword evidence="5 7" id="KW-0472">Membrane</keyword>
<evidence type="ECO:0000256" key="1">
    <source>
        <dbReference type="ARBA" id="ARBA00004127"/>
    </source>
</evidence>
<evidence type="ECO:0000256" key="3">
    <source>
        <dbReference type="ARBA" id="ARBA00022692"/>
    </source>
</evidence>
<sequence>MDRPEDEEQDPLLLENGDGARKDPSKRYQAGPLEISKTTRYGILAGIWTATFLSSLNTTLVATLLPGISSEFQKSHQASWLGTAYLLATCTFTPLYGRLCNVMGRRGANQTAVFFAGLGTLCCGMSSNMEMLIAARFLGGLGGGGIMTTATIITSDMYTLRERGLTQGVAAVFNSLGMGLGGPLGGYISDRLGWRWAFLLQMPLFLLSFLFTSINLNYVTPGKSKSTKEVLKRIDYGGSFTLLVSVLSFLVFLSTRFSEEDPWTSLYVSIPLALALLFAAAFVYVELYVAPEPVLAPFLLQQKIPVLVGISNFLVATCNFTVMYNFPTWFQTVMLTSASEAGAHLIPNGVSISCGSLFAGWVMHRTGKYKRLNMIFGLFPFVAAVLLSLMREDSPSIVLWLSILPMGFGNAVVLQTMLIALLAHLPQSQMAVGTGFGQLFRGIGQVGGVAISAALFQSVLDAQLHQRIPPGADREDTINRIRHSATLVAHLPPDQQRAARDAYALALRAVFIMAAASTFLAYLARLPIPDKQLDAEPQGPGSARTEVSPRRRENPLEETAEPADGAPPFRDMSSPRGGAGGEGAREGEGDGEGDDEDAPLPARPPPTRRRRLSTYESSDSVLDLESPEIGGTARPPRAHRRSVSGSV</sequence>
<organism evidence="9 10">
    <name type="scientific">Phanerochaete sordida</name>
    <dbReference type="NCBI Taxonomy" id="48140"/>
    <lineage>
        <taxon>Eukaryota</taxon>
        <taxon>Fungi</taxon>
        <taxon>Dikarya</taxon>
        <taxon>Basidiomycota</taxon>
        <taxon>Agaricomycotina</taxon>
        <taxon>Agaricomycetes</taxon>
        <taxon>Polyporales</taxon>
        <taxon>Phanerochaetaceae</taxon>
        <taxon>Phanerochaete</taxon>
    </lineage>
</organism>
<feature type="transmembrane region" description="Helical" evidence="7">
    <location>
        <begin position="165"/>
        <end position="188"/>
    </location>
</feature>
<dbReference type="GO" id="GO:0012505">
    <property type="term" value="C:endomembrane system"/>
    <property type="evidence" value="ECO:0007669"/>
    <property type="project" value="UniProtKB-SubCell"/>
</dbReference>
<feature type="compositionally biased region" description="Acidic residues" evidence="6">
    <location>
        <begin position="589"/>
        <end position="598"/>
    </location>
</feature>
<evidence type="ECO:0000313" key="10">
    <source>
        <dbReference type="Proteomes" id="UP000703269"/>
    </source>
</evidence>
<feature type="domain" description="Major facilitator superfamily (MFS) profile" evidence="8">
    <location>
        <begin position="43"/>
        <end position="533"/>
    </location>
</feature>
<feature type="transmembrane region" description="Helical" evidence="7">
    <location>
        <begin position="374"/>
        <end position="391"/>
    </location>
</feature>
<dbReference type="InterPro" id="IPR036259">
    <property type="entry name" value="MFS_trans_sf"/>
</dbReference>
<comment type="subcellular location">
    <subcellularLocation>
        <location evidence="1">Endomembrane system</location>
        <topology evidence="1">Multi-pass membrane protein</topology>
    </subcellularLocation>
</comment>
<evidence type="ECO:0000256" key="5">
    <source>
        <dbReference type="ARBA" id="ARBA00023136"/>
    </source>
</evidence>
<dbReference type="Pfam" id="PF07690">
    <property type="entry name" value="MFS_1"/>
    <property type="match status" value="1"/>
</dbReference>
<feature type="transmembrane region" description="Helical" evidence="7">
    <location>
        <begin position="306"/>
        <end position="324"/>
    </location>
</feature>
<accession>A0A9P3G4H2</accession>
<feature type="transmembrane region" description="Helical" evidence="7">
    <location>
        <begin position="133"/>
        <end position="153"/>
    </location>
</feature>
<protein>
    <submittedName>
        <fullName evidence="9">MFS general substrate transporter</fullName>
    </submittedName>
</protein>
<comment type="caution">
    <text evidence="9">The sequence shown here is derived from an EMBL/GenBank/DDBJ whole genome shotgun (WGS) entry which is preliminary data.</text>
</comment>
<dbReference type="SUPFAM" id="SSF103473">
    <property type="entry name" value="MFS general substrate transporter"/>
    <property type="match status" value="1"/>
</dbReference>
<dbReference type="AlphaFoldDB" id="A0A9P3G4H2"/>
<dbReference type="InterPro" id="IPR011701">
    <property type="entry name" value="MFS"/>
</dbReference>
<dbReference type="PANTHER" id="PTHR23501:SF191">
    <property type="entry name" value="VACUOLAR BASIC AMINO ACID TRANSPORTER 4"/>
    <property type="match status" value="1"/>
</dbReference>
<feature type="transmembrane region" description="Helical" evidence="7">
    <location>
        <begin position="505"/>
        <end position="524"/>
    </location>
</feature>
<evidence type="ECO:0000256" key="2">
    <source>
        <dbReference type="ARBA" id="ARBA00022448"/>
    </source>
</evidence>
<keyword evidence="2" id="KW-0813">Transport</keyword>
<dbReference type="GO" id="GO:0015174">
    <property type="term" value="F:basic amino acid transmembrane transporter activity"/>
    <property type="evidence" value="ECO:0007669"/>
    <property type="project" value="TreeGrafter"/>
</dbReference>
<feature type="compositionally biased region" description="Basic residues" evidence="6">
    <location>
        <begin position="636"/>
        <end position="647"/>
    </location>
</feature>
<dbReference type="PANTHER" id="PTHR23501">
    <property type="entry name" value="MAJOR FACILITATOR SUPERFAMILY"/>
    <property type="match status" value="1"/>
</dbReference>
<dbReference type="Proteomes" id="UP000703269">
    <property type="component" value="Unassembled WGS sequence"/>
</dbReference>
<dbReference type="EMBL" id="BPQB01000008">
    <property type="protein sequence ID" value="GJE88118.1"/>
    <property type="molecule type" value="Genomic_DNA"/>
</dbReference>
<keyword evidence="3 7" id="KW-0812">Transmembrane</keyword>
<dbReference type="InterPro" id="IPR020846">
    <property type="entry name" value="MFS_dom"/>
</dbReference>
<feature type="transmembrane region" description="Helical" evidence="7">
    <location>
        <begin position="77"/>
        <end position="96"/>
    </location>
</feature>
<name>A0A9P3G4H2_9APHY</name>
<dbReference type="GO" id="GO:0005886">
    <property type="term" value="C:plasma membrane"/>
    <property type="evidence" value="ECO:0007669"/>
    <property type="project" value="TreeGrafter"/>
</dbReference>
<dbReference type="PROSITE" id="PS50850">
    <property type="entry name" value="MFS"/>
    <property type="match status" value="1"/>
</dbReference>